<keyword evidence="2 4" id="KW-0238">DNA-binding</keyword>
<dbReference type="InterPro" id="IPR001647">
    <property type="entry name" value="HTH_TetR"/>
</dbReference>
<evidence type="ECO:0000256" key="3">
    <source>
        <dbReference type="ARBA" id="ARBA00023163"/>
    </source>
</evidence>
<sequence>MAATRTSRREMYAALTKSAIIDAARTLFVERGYDETSVDDIARESNVSKGAVYHHFPDKQQIFADVYREATAAVTMKVAEEVAGTTAESWERVEVAARAAIQAYAADPDTLALLRQVTRVLGDERTKRLESELALPLIRGLLDEMAAIGQLRPFDTDIAAQLAFRVLCEASLIVAAADDPETAARESETVMLRMLEGLRAPVAGS</sequence>
<dbReference type="InterPro" id="IPR023772">
    <property type="entry name" value="DNA-bd_HTH_TetR-type_CS"/>
</dbReference>
<dbReference type="Gene3D" id="1.10.357.10">
    <property type="entry name" value="Tetracycline Repressor, domain 2"/>
    <property type="match status" value="1"/>
</dbReference>
<organism evidence="6 7">
    <name type="scientific">Nocardia cyriacigeorgica</name>
    <dbReference type="NCBI Taxonomy" id="135487"/>
    <lineage>
        <taxon>Bacteria</taxon>
        <taxon>Bacillati</taxon>
        <taxon>Actinomycetota</taxon>
        <taxon>Actinomycetes</taxon>
        <taxon>Mycobacteriales</taxon>
        <taxon>Nocardiaceae</taxon>
        <taxon>Nocardia</taxon>
    </lineage>
</organism>
<dbReference type="AlphaFoldDB" id="A0A6P1CHW6"/>
<evidence type="ECO:0000256" key="1">
    <source>
        <dbReference type="ARBA" id="ARBA00023015"/>
    </source>
</evidence>
<dbReference type="PANTHER" id="PTHR30055:SF234">
    <property type="entry name" value="HTH-TYPE TRANSCRIPTIONAL REGULATOR BETI"/>
    <property type="match status" value="1"/>
</dbReference>
<evidence type="ECO:0000313" key="6">
    <source>
        <dbReference type="EMBL" id="NEW32140.1"/>
    </source>
</evidence>
<evidence type="ECO:0000259" key="5">
    <source>
        <dbReference type="PROSITE" id="PS50977"/>
    </source>
</evidence>
<keyword evidence="1" id="KW-0805">Transcription regulation</keyword>
<dbReference type="Proteomes" id="UP000471166">
    <property type="component" value="Unassembled WGS sequence"/>
</dbReference>
<dbReference type="GO" id="GO:0000976">
    <property type="term" value="F:transcription cis-regulatory region binding"/>
    <property type="evidence" value="ECO:0007669"/>
    <property type="project" value="TreeGrafter"/>
</dbReference>
<dbReference type="GO" id="GO:0045892">
    <property type="term" value="P:negative regulation of DNA-templated transcription"/>
    <property type="evidence" value="ECO:0007669"/>
    <property type="project" value="UniProtKB-ARBA"/>
</dbReference>
<evidence type="ECO:0000256" key="4">
    <source>
        <dbReference type="PROSITE-ProRule" id="PRU00335"/>
    </source>
</evidence>
<dbReference type="Pfam" id="PF21351">
    <property type="entry name" value="TetR_C_41"/>
    <property type="match status" value="1"/>
</dbReference>
<dbReference type="FunFam" id="1.10.10.60:FF:000141">
    <property type="entry name" value="TetR family transcriptional regulator"/>
    <property type="match status" value="1"/>
</dbReference>
<protein>
    <submittedName>
        <fullName evidence="6">TetR/AcrR family transcriptional regulator</fullName>
    </submittedName>
</protein>
<reference evidence="6 7" key="1">
    <citation type="submission" date="2020-01" db="EMBL/GenBank/DDBJ databases">
        <title>Genetics and antimicrobial susceptibilities of Nocardia species isolated from the soil; a comparison with species isolated from humans.</title>
        <authorList>
            <person name="Carrasco G."/>
            <person name="Monzon S."/>
            <person name="Sansegundo M."/>
            <person name="Garcia E."/>
            <person name="Garrido N."/>
            <person name="Medina M.J."/>
            <person name="Villalon P."/>
            <person name="Ramirez-Arocha A.C."/>
            <person name="Jimenez P."/>
            <person name="Cuesta I."/>
            <person name="Valdezate S."/>
        </authorList>
    </citation>
    <scope>NUCLEOTIDE SEQUENCE [LARGE SCALE GENOMIC DNA]</scope>
    <source>
        <strain evidence="6 7">CNM20110626</strain>
    </source>
</reference>
<accession>A0A6P1CHW6</accession>
<dbReference type="EMBL" id="JAAGVB010000007">
    <property type="protein sequence ID" value="NEW32140.1"/>
    <property type="molecule type" value="Genomic_DNA"/>
</dbReference>
<dbReference type="RefSeq" id="WP_048833722.1">
    <property type="nucleotide sequence ID" value="NZ_AP026975.1"/>
</dbReference>
<dbReference type="InterPro" id="IPR009057">
    <property type="entry name" value="Homeodomain-like_sf"/>
</dbReference>
<gene>
    <name evidence="6" type="ORF">GV791_06140</name>
</gene>
<evidence type="ECO:0000256" key="2">
    <source>
        <dbReference type="ARBA" id="ARBA00023125"/>
    </source>
</evidence>
<dbReference type="InterPro" id="IPR049484">
    <property type="entry name" value="Rv0078-like_C"/>
</dbReference>
<dbReference type="GO" id="GO:0003700">
    <property type="term" value="F:DNA-binding transcription factor activity"/>
    <property type="evidence" value="ECO:0007669"/>
    <property type="project" value="TreeGrafter"/>
</dbReference>
<feature type="DNA-binding region" description="H-T-H motif" evidence="4">
    <location>
        <begin position="37"/>
        <end position="56"/>
    </location>
</feature>
<dbReference type="PRINTS" id="PR00455">
    <property type="entry name" value="HTHTETR"/>
</dbReference>
<comment type="caution">
    <text evidence="6">The sequence shown here is derived from an EMBL/GenBank/DDBJ whole genome shotgun (WGS) entry which is preliminary data.</text>
</comment>
<dbReference type="PROSITE" id="PS50977">
    <property type="entry name" value="HTH_TETR_2"/>
    <property type="match status" value="1"/>
</dbReference>
<dbReference type="InterPro" id="IPR050109">
    <property type="entry name" value="HTH-type_TetR-like_transc_reg"/>
</dbReference>
<feature type="domain" description="HTH tetR-type" evidence="5">
    <location>
        <begin position="14"/>
        <end position="74"/>
    </location>
</feature>
<name>A0A6P1CHW6_9NOCA</name>
<proteinExistence type="predicted"/>
<dbReference type="Pfam" id="PF00440">
    <property type="entry name" value="TetR_N"/>
    <property type="match status" value="1"/>
</dbReference>
<dbReference type="PROSITE" id="PS01081">
    <property type="entry name" value="HTH_TETR_1"/>
    <property type="match status" value="1"/>
</dbReference>
<dbReference type="PANTHER" id="PTHR30055">
    <property type="entry name" value="HTH-TYPE TRANSCRIPTIONAL REGULATOR RUTR"/>
    <property type="match status" value="1"/>
</dbReference>
<evidence type="ECO:0000313" key="7">
    <source>
        <dbReference type="Proteomes" id="UP000471166"/>
    </source>
</evidence>
<dbReference type="SUPFAM" id="SSF46689">
    <property type="entry name" value="Homeodomain-like"/>
    <property type="match status" value="1"/>
</dbReference>
<keyword evidence="3" id="KW-0804">Transcription</keyword>